<dbReference type="AlphaFoldDB" id="A0AAW0JGZ3"/>
<comment type="caution">
    <text evidence="1">The sequence shown here is derived from an EMBL/GenBank/DDBJ whole genome shotgun (WGS) entry which is preliminary data.</text>
</comment>
<organism evidence="1 2">
    <name type="scientific">Quercus suber</name>
    <name type="common">Cork oak</name>
    <dbReference type="NCBI Taxonomy" id="58331"/>
    <lineage>
        <taxon>Eukaryota</taxon>
        <taxon>Viridiplantae</taxon>
        <taxon>Streptophyta</taxon>
        <taxon>Embryophyta</taxon>
        <taxon>Tracheophyta</taxon>
        <taxon>Spermatophyta</taxon>
        <taxon>Magnoliopsida</taxon>
        <taxon>eudicotyledons</taxon>
        <taxon>Gunneridae</taxon>
        <taxon>Pentapetalae</taxon>
        <taxon>rosids</taxon>
        <taxon>fabids</taxon>
        <taxon>Fagales</taxon>
        <taxon>Fagaceae</taxon>
        <taxon>Quercus</taxon>
    </lineage>
</organism>
<accession>A0AAW0JGZ3</accession>
<evidence type="ECO:0000313" key="2">
    <source>
        <dbReference type="Proteomes" id="UP000237347"/>
    </source>
</evidence>
<gene>
    <name evidence="1" type="ORF">CFP56_032736</name>
</gene>
<protein>
    <submittedName>
        <fullName evidence="1">Uncharacterized protein</fullName>
    </submittedName>
</protein>
<dbReference type="Proteomes" id="UP000237347">
    <property type="component" value="Unassembled WGS sequence"/>
</dbReference>
<dbReference type="EMBL" id="PKMF04000564">
    <property type="protein sequence ID" value="KAK7825775.1"/>
    <property type="molecule type" value="Genomic_DNA"/>
</dbReference>
<sequence length="29" mass="3418">MIRVFCRSIVRDQSYISGCTDVNTTIFEY</sequence>
<keyword evidence="2" id="KW-1185">Reference proteome</keyword>
<proteinExistence type="predicted"/>
<evidence type="ECO:0000313" key="1">
    <source>
        <dbReference type="EMBL" id="KAK7825775.1"/>
    </source>
</evidence>
<reference evidence="1 2" key="1">
    <citation type="journal article" date="2018" name="Sci. Data">
        <title>The draft genome sequence of cork oak.</title>
        <authorList>
            <person name="Ramos A.M."/>
            <person name="Usie A."/>
            <person name="Barbosa P."/>
            <person name="Barros P.M."/>
            <person name="Capote T."/>
            <person name="Chaves I."/>
            <person name="Simoes F."/>
            <person name="Abreu I."/>
            <person name="Carrasquinho I."/>
            <person name="Faro C."/>
            <person name="Guimaraes J.B."/>
            <person name="Mendonca D."/>
            <person name="Nobrega F."/>
            <person name="Rodrigues L."/>
            <person name="Saibo N.J.M."/>
            <person name="Varela M.C."/>
            <person name="Egas C."/>
            <person name="Matos J."/>
            <person name="Miguel C.M."/>
            <person name="Oliveira M.M."/>
            <person name="Ricardo C.P."/>
            <person name="Goncalves S."/>
        </authorList>
    </citation>
    <scope>NUCLEOTIDE SEQUENCE [LARGE SCALE GENOMIC DNA]</scope>
    <source>
        <strain evidence="2">cv. HL8</strain>
    </source>
</reference>
<name>A0AAW0JGZ3_QUESU</name>